<protein>
    <recommendedName>
        <fullName evidence="5">Integrase catalytic domain-containing protein</fullName>
    </recommendedName>
</protein>
<evidence type="ECO:0008006" key="5">
    <source>
        <dbReference type="Google" id="ProtNLM"/>
    </source>
</evidence>
<dbReference type="Pfam" id="PF18701">
    <property type="entry name" value="DUF5641"/>
    <property type="match status" value="1"/>
</dbReference>
<evidence type="ECO:0000313" key="3">
    <source>
        <dbReference type="EMBL" id="KAH0813486.1"/>
    </source>
</evidence>
<feature type="domain" description="Tc1-like transposase DDE" evidence="1">
    <location>
        <begin position="385"/>
        <end position="441"/>
    </location>
</feature>
<dbReference type="InterPro" id="IPR040676">
    <property type="entry name" value="DUF5641"/>
</dbReference>
<reference evidence="3" key="1">
    <citation type="journal article" date="2020" name="J Insects Food Feed">
        <title>The yellow mealworm (Tenebrio molitor) genome: a resource for the emerging insects as food and feed industry.</title>
        <authorList>
            <person name="Eriksson T."/>
            <person name="Andere A."/>
            <person name="Kelstrup H."/>
            <person name="Emery V."/>
            <person name="Picard C."/>
        </authorList>
    </citation>
    <scope>NUCLEOTIDE SEQUENCE</scope>
    <source>
        <strain evidence="3">Stoneville</strain>
        <tissue evidence="3">Whole head</tissue>
    </source>
</reference>
<dbReference type="Pfam" id="PF13358">
    <property type="entry name" value="DDE_3"/>
    <property type="match status" value="1"/>
</dbReference>
<organism evidence="3 4">
    <name type="scientific">Tenebrio molitor</name>
    <name type="common">Yellow mealworm beetle</name>
    <dbReference type="NCBI Taxonomy" id="7067"/>
    <lineage>
        <taxon>Eukaryota</taxon>
        <taxon>Metazoa</taxon>
        <taxon>Ecdysozoa</taxon>
        <taxon>Arthropoda</taxon>
        <taxon>Hexapoda</taxon>
        <taxon>Insecta</taxon>
        <taxon>Pterygota</taxon>
        <taxon>Neoptera</taxon>
        <taxon>Endopterygota</taxon>
        <taxon>Coleoptera</taxon>
        <taxon>Polyphaga</taxon>
        <taxon>Cucujiformia</taxon>
        <taxon>Tenebrionidae</taxon>
        <taxon>Tenebrio</taxon>
    </lineage>
</organism>
<dbReference type="AlphaFoldDB" id="A0A8J6LHE6"/>
<evidence type="ECO:0000259" key="2">
    <source>
        <dbReference type="Pfam" id="PF18701"/>
    </source>
</evidence>
<dbReference type="InterPro" id="IPR036397">
    <property type="entry name" value="RNaseH_sf"/>
</dbReference>
<proteinExistence type="predicted"/>
<keyword evidence="4" id="KW-1185">Reference proteome</keyword>
<dbReference type="PANTHER" id="PTHR47331">
    <property type="entry name" value="PHD-TYPE DOMAIN-CONTAINING PROTEIN"/>
    <property type="match status" value="1"/>
</dbReference>
<comment type="caution">
    <text evidence="3">The sequence shown here is derived from an EMBL/GenBank/DDBJ whole genome shotgun (WGS) entry which is preliminary data.</text>
</comment>
<dbReference type="GO" id="GO:0003676">
    <property type="term" value="F:nucleic acid binding"/>
    <property type="evidence" value="ECO:0007669"/>
    <property type="project" value="InterPro"/>
</dbReference>
<feature type="domain" description="DUF5641" evidence="2">
    <location>
        <begin position="175"/>
        <end position="263"/>
    </location>
</feature>
<dbReference type="Proteomes" id="UP000719412">
    <property type="component" value="Unassembled WGS sequence"/>
</dbReference>
<evidence type="ECO:0000313" key="4">
    <source>
        <dbReference type="Proteomes" id="UP000719412"/>
    </source>
</evidence>
<dbReference type="InterPro" id="IPR012337">
    <property type="entry name" value="RNaseH-like_sf"/>
</dbReference>
<accession>A0A8J6LHE6</accession>
<dbReference type="InterPro" id="IPR038717">
    <property type="entry name" value="Tc1-like_DDE_dom"/>
</dbReference>
<sequence>MTTKAVHIELVSDLTTDAFLATLKRFIARRGIVTDLFSDNGTNFVGANNELHNLEQLFKNQINGEKIVNTLANDQITWHFIPPRAPHFGGLWEASVKSLKNHLKRVIGDAHLTFEAFSTVLTQIEAILNSRPLTPMSNDPNDLSCLTAGHFLIGDSMTSFPHPDLQEVPSNRLTQWQRIEQLRQHFWTRWSKEYISLLQQRSKWKSPQANVELGQLVLIKEDNLPPLRWVTGRIVELFPGQDKITRVVLIKTSSGLIKRSVSRSTWASAFAKLRILLVLHDPVSIEPYFVFVRLEGTPEDLDQDVEESNGSRYSLAMSRDLLSDLQMDGREFGEDQENAMHLAIFLKGSVLMEDQLWYGEVFLGKPVQKKVLQDHAVGFAQFAGDGFIFMHDNARPHTARIVTDYLHDVGIDTMNWPARSPDLNPIEHLWDVVGKQVRARRGELVSLQELRRVVQEEWDNTPQEEIQHLIELMPRRLEAVIRARGGNTKY</sequence>
<name>A0A8J6LHE6_TENMO</name>
<evidence type="ECO:0000259" key="1">
    <source>
        <dbReference type="Pfam" id="PF13358"/>
    </source>
</evidence>
<reference evidence="3" key="2">
    <citation type="submission" date="2021-08" db="EMBL/GenBank/DDBJ databases">
        <authorList>
            <person name="Eriksson T."/>
        </authorList>
    </citation>
    <scope>NUCLEOTIDE SEQUENCE</scope>
    <source>
        <strain evidence="3">Stoneville</strain>
        <tissue evidence="3">Whole head</tissue>
    </source>
</reference>
<gene>
    <name evidence="3" type="ORF">GEV33_009306</name>
</gene>
<dbReference type="SUPFAM" id="SSF53098">
    <property type="entry name" value="Ribonuclease H-like"/>
    <property type="match status" value="1"/>
</dbReference>
<dbReference type="Gene3D" id="3.30.420.10">
    <property type="entry name" value="Ribonuclease H-like superfamily/Ribonuclease H"/>
    <property type="match status" value="2"/>
</dbReference>
<dbReference type="EMBL" id="JABDTM020025229">
    <property type="protein sequence ID" value="KAH0813486.1"/>
    <property type="molecule type" value="Genomic_DNA"/>
</dbReference>